<keyword evidence="1" id="KW-0472">Membrane</keyword>
<dbReference type="RefSeq" id="WP_188960663.1">
    <property type="nucleotide sequence ID" value="NZ_BMOE01000001.1"/>
</dbReference>
<keyword evidence="1" id="KW-0812">Transmembrane</keyword>
<keyword evidence="3" id="KW-1185">Reference proteome</keyword>
<comment type="caution">
    <text evidence="2">The sequence shown here is derived from an EMBL/GenBank/DDBJ whole genome shotgun (WGS) entry which is preliminary data.</text>
</comment>
<gene>
    <name evidence="2" type="ORF">GCM10008939_05490</name>
</gene>
<feature type="transmembrane region" description="Helical" evidence="1">
    <location>
        <begin position="47"/>
        <end position="68"/>
    </location>
</feature>
<proteinExistence type="predicted"/>
<evidence type="ECO:0000313" key="2">
    <source>
        <dbReference type="EMBL" id="GGJ64478.1"/>
    </source>
</evidence>
<evidence type="ECO:0000313" key="3">
    <source>
        <dbReference type="Proteomes" id="UP000635726"/>
    </source>
</evidence>
<protein>
    <submittedName>
        <fullName evidence="2">Uncharacterized protein</fullName>
    </submittedName>
</protein>
<reference evidence="2" key="2">
    <citation type="submission" date="2020-09" db="EMBL/GenBank/DDBJ databases">
        <authorList>
            <person name="Sun Q."/>
            <person name="Ohkuma M."/>
        </authorList>
    </citation>
    <scope>NUCLEOTIDE SEQUENCE</scope>
    <source>
        <strain evidence="2">JCM 14371</strain>
    </source>
</reference>
<name>A0A917P6W5_9DEIO</name>
<keyword evidence="1" id="KW-1133">Transmembrane helix</keyword>
<accession>A0A917P6W5</accession>
<reference evidence="2" key="1">
    <citation type="journal article" date="2014" name="Int. J. Syst. Evol. Microbiol.">
        <title>Complete genome sequence of Corynebacterium casei LMG S-19264T (=DSM 44701T), isolated from a smear-ripened cheese.</title>
        <authorList>
            <consortium name="US DOE Joint Genome Institute (JGI-PGF)"/>
            <person name="Walter F."/>
            <person name="Albersmeier A."/>
            <person name="Kalinowski J."/>
            <person name="Ruckert C."/>
        </authorList>
    </citation>
    <scope>NUCLEOTIDE SEQUENCE</scope>
    <source>
        <strain evidence="2">JCM 14371</strain>
    </source>
</reference>
<sequence length="87" mass="8889">MNPKGLTGIALSVVLALLGAWTLFSPFMTAHQDAALAWTAATRSDVWTGAVLLLLSAASVLVSGAAHLGGLERAARTRSDGDADLTV</sequence>
<evidence type="ECO:0000256" key="1">
    <source>
        <dbReference type="SAM" id="Phobius"/>
    </source>
</evidence>
<dbReference type="AlphaFoldDB" id="A0A917P6W5"/>
<organism evidence="2 3">
    <name type="scientific">Deinococcus aquiradiocola</name>
    <dbReference type="NCBI Taxonomy" id="393059"/>
    <lineage>
        <taxon>Bacteria</taxon>
        <taxon>Thermotogati</taxon>
        <taxon>Deinococcota</taxon>
        <taxon>Deinococci</taxon>
        <taxon>Deinococcales</taxon>
        <taxon>Deinococcaceae</taxon>
        <taxon>Deinococcus</taxon>
    </lineage>
</organism>
<dbReference type="EMBL" id="BMOE01000001">
    <property type="protein sequence ID" value="GGJ64478.1"/>
    <property type="molecule type" value="Genomic_DNA"/>
</dbReference>
<dbReference type="Proteomes" id="UP000635726">
    <property type="component" value="Unassembled WGS sequence"/>
</dbReference>